<comment type="similarity">
    <text evidence="2">Belongs to the BUD31 (G10) family.</text>
</comment>
<evidence type="ECO:0000313" key="4">
    <source>
        <dbReference type="EMBL" id="POV95841.1"/>
    </source>
</evidence>
<dbReference type="EMBL" id="PKSL01000324">
    <property type="protein sequence ID" value="POV95841.1"/>
    <property type="molecule type" value="Genomic_DNA"/>
</dbReference>
<dbReference type="PANTHER" id="PTHR19411">
    <property type="entry name" value="PROTEIN BUD31-RELATED"/>
    <property type="match status" value="1"/>
</dbReference>
<dbReference type="AlphaFoldDB" id="A0A2S4UF67"/>
<evidence type="ECO:0008006" key="6">
    <source>
        <dbReference type="Google" id="ProtNLM"/>
    </source>
</evidence>
<dbReference type="Pfam" id="PF01125">
    <property type="entry name" value="BUD31"/>
    <property type="match status" value="1"/>
</dbReference>
<dbReference type="InterPro" id="IPR001748">
    <property type="entry name" value="BUD31"/>
</dbReference>
<evidence type="ECO:0000313" key="5">
    <source>
        <dbReference type="Proteomes" id="UP000239156"/>
    </source>
</evidence>
<dbReference type="GO" id="GO:0005681">
    <property type="term" value="C:spliceosomal complex"/>
    <property type="evidence" value="ECO:0007669"/>
    <property type="project" value="TreeGrafter"/>
</dbReference>
<evidence type="ECO:0000256" key="1">
    <source>
        <dbReference type="ARBA" id="ARBA00004123"/>
    </source>
</evidence>
<dbReference type="VEuPathDB" id="FungiDB:PSTT_15990"/>
<protein>
    <recommendedName>
        <fullName evidence="6">G10 protein</fullName>
    </recommendedName>
</protein>
<accession>A0A2S4UF67</accession>
<organism evidence="4 5">
    <name type="scientific">Puccinia striiformis</name>
    <dbReference type="NCBI Taxonomy" id="27350"/>
    <lineage>
        <taxon>Eukaryota</taxon>
        <taxon>Fungi</taxon>
        <taxon>Dikarya</taxon>
        <taxon>Basidiomycota</taxon>
        <taxon>Pucciniomycotina</taxon>
        <taxon>Pucciniomycetes</taxon>
        <taxon>Pucciniales</taxon>
        <taxon>Pucciniaceae</taxon>
        <taxon>Puccinia</taxon>
    </lineage>
</organism>
<gene>
    <name evidence="4" type="ORF">PSTT_15990</name>
</gene>
<name>A0A2S4UF67_9BASI</name>
<dbReference type="GO" id="GO:0000398">
    <property type="term" value="P:mRNA splicing, via spliceosome"/>
    <property type="evidence" value="ECO:0007669"/>
    <property type="project" value="TreeGrafter"/>
</dbReference>
<evidence type="ECO:0000256" key="2">
    <source>
        <dbReference type="ARBA" id="ARBA00005287"/>
    </source>
</evidence>
<comment type="subcellular location">
    <subcellularLocation>
        <location evidence="1">Nucleus</location>
    </subcellularLocation>
</comment>
<comment type="caution">
    <text evidence="4">The sequence shown here is derived from an EMBL/GenBank/DDBJ whole genome shotgun (WGS) entry which is preliminary data.</text>
</comment>
<keyword evidence="5" id="KW-1185">Reference proteome</keyword>
<reference evidence="4" key="1">
    <citation type="submission" date="2017-12" db="EMBL/GenBank/DDBJ databases">
        <title>Gene loss provides genomic basis for host adaptation in cereal stripe rust fungi.</title>
        <authorList>
            <person name="Xia C."/>
        </authorList>
    </citation>
    <scope>NUCLEOTIDE SEQUENCE [LARGE SCALE GENOMIC DNA]</scope>
    <source>
        <strain evidence="4">93-210</strain>
    </source>
</reference>
<dbReference type="Proteomes" id="UP000239156">
    <property type="component" value="Unassembled WGS sequence"/>
</dbReference>
<dbReference type="VEuPathDB" id="FungiDB:PSHT_15045"/>
<keyword evidence="3" id="KW-0539">Nucleus</keyword>
<evidence type="ECO:0000256" key="3">
    <source>
        <dbReference type="ARBA" id="ARBA00023242"/>
    </source>
</evidence>
<proteinExistence type="inferred from homology"/>
<dbReference type="PANTHER" id="PTHR19411:SF0">
    <property type="entry name" value="PROTEIN BUD31 HOMOLOG"/>
    <property type="match status" value="1"/>
</dbReference>
<sequence length="195" mass="22781">MPKIRTNRTKPPPEGFEDIEGVLDEYERKMRDGNQFNSFFFFLSLSPKKKRKKLMRGYIWYTAESATHEGKRKNESVWPIIRINHTRSRYIYDLYYKREAISRDLFDWLLDQDYADANLIAKWKRTGFEGLCCARCVQSRDMNYAGSVCICRVPKANLKPGTVVECVHCESHIVFCFFLVKLSVYLGCRGCASGD</sequence>